<evidence type="ECO:0000313" key="2">
    <source>
        <dbReference type="EMBL" id="KAF9067461.1"/>
    </source>
</evidence>
<organism evidence="2 3">
    <name type="scientific">Rhodocollybia butyracea</name>
    <dbReference type="NCBI Taxonomy" id="206335"/>
    <lineage>
        <taxon>Eukaryota</taxon>
        <taxon>Fungi</taxon>
        <taxon>Dikarya</taxon>
        <taxon>Basidiomycota</taxon>
        <taxon>Agaricomycotina</taxon>
        <taxon>Agaricomycetes</taxon>
        <taxon>Agaricomycetidae</taxon>
        <taxon>Agaricales</taxon>
        <taxon>Marasmiineae</taxon>
        <taxon>Omphalotaceae</taxon>
        <taxon>Rhodocollybia</taxon>
    </lineage>
</organism>
<protein>
    <recommendedName>
        <fullName evidence="1">Fungal-type protein kinase domain-containing protein</fullName>
    </recommendedName>
</protein>
<dbReference type="Proteomes" id="UP000772434">
    <property type="component" value="Unassembled WGS sequence"/>
</dbReference>
<dbReference type="EMBL" id="JADNRY010000073">
    <property type="protein sequence ID" value="KAF9067461.1"/>
    <property type="molecule type" value="Genomic_DNA"/>
</dbReference>
<dbReference type="OrthoDB" id="3260094at2759"/>
<reference evidence="2" key="1">
    <citation type="submission" date="2020-11" db="EMBL/GenBank/DDBJ databases">
        <authorList>
            <consortium name="DOE Joint Genome Institute"/>
            <person name="Ahrendt S."/>
            <person name="Riley R."/>
            <person name="Andreopoulos W."/>
            <person name="Labutti K."/>
            <person name="Pangilinan J."/>
            <person name="Ruiz-Duenas F.J."/>
            <person name="Barrasa J.M."/>
            <person name="Sanchez-Garcia M."/>
            <person name="Camarero S."/>
            <person name="Miyauchi S."/>
            <person name="Serrano A."/>
            <person name="Linde D."/>
            <person name="Babiker R."/>
            <person name="Drula E."/>
            <person name="Ayuso-Fernandez I."/>
            <person name="Pacheco R."/>
            <person name="Padilla G."/>
            <person name="Ferreira P."/>
            <person name="Barriuso J."/>
            <person name="Kellner H."/>
            <person name="Castanera R."/>
            <person name="Alfaro M."/>
            <person name="Ramirez L."/>
            <person name="Pisabarro A.G."/>
            <person name="Kuo A."/>
            <person name="Tritt A."/>
            <person name="Lipzen A."/>
            <person name="He G."/>
            <person name="Yan M."/>
            <person name="Ng V."/>
            <person name="Cullen D."/>
            <person name="Martin F."/>
            <person name="Rosso M.-N."/>
            <person name="Henrissat B."/>
            <person name="Hibbett D."/>
            <person name="Martinez A.T."/>
            <person name="Grigoriev I.V."/>
        </authorList>
    </citation>
    <scope>NUCLEOTIDE SEQUENCE</scope>
    <source>
        <strain evidence="2">AH 40177</strain>
    </source>
</reference>
<feature type="domain" description="Fungal-type protein kinase" evidence="1">
    <location>
        <begin position="1"/>
        <end position="253"/>
    </location>
</feature>
<dbReference type="InterPro" id="IPR040976">
    <property type="entry name" value="Pkinase_fungal"/>
</dbReference>
<name>A0A9P5PKT9_9AGAR</name>
<evidence type="ECO:0000313" key="3">
    <source>
        <dbReference type="Proteomes" id="UP000772434"/>
    </source>
</evidence>
<gene>
    <name evidence="2" type="ORF">BDP27DRAFT_914540</name>
</gene>
<proteinExistence type="predicted"/>
<comment type="caution">
    <text evidence="2">The sequence shown here is derived from an EMBL/GenBank/DDBJ whole genome shotgun (WGS) entry which is preliminary data.</text>
</comment>
<accession>A0A9P5PKT9</accession>
<keyword evidence="3" id="KW-1185">Reference proteome</keyword>
<dbReference type="AlphaFoldDB" id="A0A9P5PKT9"/>
<evidence type="ECO:0000259" key="1">
    <source>
        <dbReference type="Pfam" id="PF17667"/>
    </source>
</evidence>
<sequence>MRNDARRRFAFGLTIEDTSARLWYHDRDTLVCSTPFDVHINWKELVHVFLALGSAPHADLGFDITMRLVCMDAERRPVYEIDVVDVNGSTRTFRTVCVLTDHSADYVYSRASRVWKVVGLPCPGGTPSDNFFVLKDCWIELDRRREHTSLADLRSRLKGDPRLKHFLTVVTACVVQASTLDKNGINPIHGGRRETKKRKIIHRGGLLGPSTGGIFDPQLGNPAGFRTILDPSSPCRCHYRIVFEEIGTPVTDIKLC</sequence>
<dbReference type="Pfam" id="PF17667">
    <property type="entry name" value="Pkinase_fungal"/>
    <property type="match status" value="1"/>
</dbReference>